<feature type="domain" description="DUF6729" evidence="2">
    <location>
        <begin position="2"/>
        <end position="79"/>
    </location>
</feature>
<name>A0AAD8FXD1_ACIOX</name>
<dbReference type="AlphaFoldDB" id="A0AAD8FXD1"/>
<comment type="caution">
    <text evidence="3">The sequence shown here is derived from an EMBL/GenBank/DDBJ whole genome shotgun (WGS) entry which is preliminary data.</text>
</comment>
<reference evidence="3" key="1">
    <citation type="submission" date="2022-02" db="EMBL/GenBank/DDBJ databases">
        <title>Atlantic sturgeon de novo genome assembly.</title>
        <authorList>
            <person name="Stock M."/>
            <person name="Klopp C."/>
            <person name="Guiguen Y."/>
            <person name="Cabau C."/>
            <person name="Parinello H."/>
            <person name="Santidrian Yebra-Pimentel E."/>
            <person name="Kuhl H."/>
            <person name="Dirks R.P."/>
            <person name="Guessner J."/>
            <person name="Wuertz S."/>
            <person name="Du K."/>
            <person name="Schartl M."/>
        </authorList>
    </citation>
    <scope>NUCLEOTIDE SEQUENCE</scope>
    <source>
        <strain evidence="3">STURGEONOMICS-FGT-2020</strain>
        <tissue evidence="3">Whole blood</tissue>
    </source>
</reference>
<evidence type="ECO:0000256" key="1">
    <source>
        <dbReference type="SAM" id="MobiDB-lite"/>
    </source>
</evidence>
<dbReference type="PANTHER" id="PTHR47773">
    <property type="entry name" value="SI:DKEY-9I5.2-RELATED"/>
    <property type="match status" value="1"/>
</dbReference>
<evidence type="ECO:0000313" key="3">
    <source>
        <dbReference type="EMBL" id="KAK1156709.1"/>
    </source>
</evidence>
<dbReference type="EMBL" id="JAGXEW010000027">
    <property type="protein sequence ID" value="KAK1156709.1"/>
    <property type="molecule type" value="Genomic_DNA"/>
</dbReference>
<gene>
    <name evidence="3" type="ORF">AOXY_G25730</name>
</gene>
<feature type="compositionally biased region" description="Low complexity" evidence="1">
    <location>
        <begin position="548"/>
        <end position="575"/>
    </location>
</feature>
<evidence type="ECO:0000313" key="4">
    <source>
        <dbReference type="Proteomes" id="UP001230051"/>
    </source>
</evidence>
<dbReference type="InterPro" id="IPR046616">
    <property type="entry name" value="DUF6729"/>
</dbReference>
<evidence type="ECO:0000259" key="2">
    <source>
        <dbReference type="Pfam" id="PF20499"/>
    </source>
</evidence>
<keyword evidence="4" id="KW-1185">Reference proteome</keyword>
<feature type="compositionally biased region" description="Low complexity" evidence="1">
    <location>
        <begin position="275"/>
        <end position="289"/>
    </location>
</feature>
<dbReference type="PANTHER" id="PTHR47773:SF1">
    <property type="entry name" value="C2H2-TYPE DOMAIN-CONTAINING PROTEIN"/>
    <property type="match status" value="1"/>
</dbReference>
<accession>A0AAD8FXD1</accession>
<proteinExistence type="predicted"/>
<protein>
    <recommendedName>
        <fullName evidence="2">DUF6729 domain-containing protein</fullName>
    </recommendedName>
</protein>
<sequence length="656" mass="72377">MRVLRVMRERTLGNSATQLYNTLCEQHSEAWMQRSLQYLAEFEPFLAQGVVQPNIIAPPPMLPVPRPRWLLRVYGYDVLSRLEEVKARVTSTFGSILKMDSTKKWAEEDVALLMEAKRSELEGKQRVFGLTDAEVSSRISKKELALHCRRRTRGAEETARLLEELIETFDGEKGLDTMGIPLLDHDRIQAIWLVQRRELIGVEYLYSQTGSVLQAVNLDPDAPDEAADEDLDVEDEGFEDDVDDEVEDPTIPGLVHPLAVPCCAPSLSRSDPVGSPASPHASPHASPRALTPAGSPVRDPEESYGPDGAPGYQHVQRLASSLVSLRGLACLMEQKVDELIQLWSLLPEGDKQRLTYPARHQDRLIQGRFKATKATSSVTPGTDSLKRCLLGQGSGPAQWPQTSRLVEAICIQLCRLHPSPTKSKGVRTSRWAAILGDYSKVRELVLGSPRLMEKTTLQLFELNQHTLSQWHNKRQKGQEQAVLQQGVAPPSASAVDPEPQPQQRPLLQEGMTYGHQPYVFPCPPNTAGQAKQRKRPGATAQTAVLGHSATPAPHPTSSPSTSSAAGAAAAAAAAAPPVPRTTSWRHKKRAEEEEEGGSNTGKRKYERKRAENLCSLCGQPKRKEFDHSRFGNVAFCSASSGKTVEQWLAEMRAKKK</sequence>
<dbReference type="Proteomes" id="UP001230051">
    <property type="component" value="Unassembled WGS sequence"/>
</dbReference>
<feature type="region of interest" description="Disordered" evidence="1">
    <location>
        <begin position="267"/>
        <end position="312"/>
    </location>
</feature>
<organism evidence="3 4">
    <name type="scientific">Acipenser oxyrinchus oxyrinchus</name>
    <dbReference type="NCBI Taxonomy" id="40147"/>
    <lineage>
        <taxon>Eukaryota</taxon>
        <taxon>Metazoa</taxon>
        <taxon>Chordata</taxon>
        <taxon>Craniata</taxon>
        <taxon>Vertebrata</taxon>
        <taxon>Euteleostomi</taxon>
        <taxon>Actinopterygii</taxon>
        <taxon>Chondrostei</taxon>
        <taxon>Acipenseriformes</taxon>
        <taxon>Acipenseridae</taxon>
        <taxon>Acipenser</taxon>
    </lineage>
</organism>
<feature type="region of interest" description="Disordered" evidence="1">
    <location>
        <begin position="470"/>
        <end position="607"/>
    </location>
</feature>
<dbReference type="Pfam" id="PF20499">
    <property type="entry name" value="DUF6729"/>
    <property type="match status" value="1"/>
</dbReference>